<dbReference type="GO" id="GO:0005886">
    <property type="term" value="C:plasma membrane"/>
    <property type="evidence" value="ECO:0007669"/>
    <property type="project" value="UniProtKB-SubCell"/>
</dbReference>
<keyword evidence="6" id="KW-0472">Membrane</keyword>
<dbReference type="AlphaFoldDB" id="A0A0Z8MQN9"/>
<protein>
    <submittedName>
        <fullName evidence="7">Conjugal transfer protein traG</fullName>
    </submittedName>
</protein>
<comment type="similarity">
    <text evidence="2">Belongs to the VirD4/TraG family.</text>
</comment>
<name>A0A0Z8MQN9_STRSU</name>
<reference evidence="7 8" key="1">
    <citation type="submission" date="2016-02" db="EMBL/GenBank/DDBJ databases">
        <authorList>
            <consortium name="Pathogen Informatics"/>
        </authorList>
    </citation>
    <scope>NUCLEOTIDE SEQUENCE [LARGE SCALE GENOMIC DNA]</scope>
    <source>
        <strain evidence="7 8">SS1013</strain>
    </source>
</reference>
<evidence type="ECO:0000256" key="1">
    <source>
        <dbReference type="ARBA" id="ARBA00004651"/>
    </source>
</evidence>
<accession>A0A0Z8MQN9</accession>
<dbReference type="EMBL" id="FIJK01000008">
    <property type="protein sequence ID" value="CYW13491.1"/>
    <property type="molecule type" value="Genomic_DNA"/>
</dbReference>
<sequence>MSIWKILKGSYGAGTILSNRLQNNLANHLNSTDARAKSTGYLLSSDRVGYDQVGLKDYSALALPSDFKQNDLKLLSQGAMSLGEFYSPRPHNPLNIFQSTTRSYPFSIPFEELFKHTLLIGPTGSGKTYGIITPAMESLTRNHFRVIANDVKGDMIQLFKEYKKEKGIQTQIRFNSWNPFDRSPQLGRGSIRWNPLDEINNLTYDTSILESIVQAIVGTDDSEGPQHRYFILQDKAILRGMIKLVKQTNHHACLYDIYELLCNQNKLLQLLQRCSIPELSNLTYLLPHEFAQKVTGLTNKLAIFNRPEVRRATSSSSHSLSQFINYDGLLIVHTPLQEGDEAFKLSSLFFSLLRFKIYEQGNNRSIPQYWMIDEASRVAPRLGLENDLAVLRSYKVGIFLAIQSIAQLGKDFHIYSSNCQTKLILPGVDDKSAEFFSKHLGMRQAPNISRTNNGTHYSFQNSSLSKPVLEPSEIMYFPNDFGRYSALFFNPNLITSPILLDFSRN</sequence>
<evidence type="ECO:0000256" key="3">
    <source>
        <dbReference type="ARBA" id="ARBA00022475"/>
    </source>
</evidence>
<dbReference type="PANTHER" id="PTHR37937">
    <property type="entry name" value="CONJUGATIVE TRANSFER: DNA TRANSPORT"/>
    <property type="match status" value="1"/>
</dbReference>
<evidence type="ECO:0000256" key="6">
    <source>
        <dbReference type="ARBA" id="ARBA00023136"/>
    </source>
</evidence>
<dbReference type="Pfam" id="PF02534">
    <property type="entry name" value="T4SS-DNA_transf"/>
    <property type="match status" value="1"/>
</dbReference>
<evidence type="ECO:0000256" key="5">
    <source>
        <dbReference type="ARBA" id="ARBA00022989"/>
    </source>
</evidence>
<evidence type="ECO:0000313" key="8">
    <source>
        <dbReference type="Proteomes" id="UP000069526"/>
    </source>
</evidence>
<evidence type="ECO:0000256" key="4">
    <source>
        <dbReference type="ARBA" id="ARBA00022692"/>
    </source>
</evidence>
<evidence type="ECO:0000256" key="2">
    <source>
        <dbReference type="ARBA" id="ARBA00008806"/>
    </source>
</evidence>
<dbReference type="Proteomes" id="UP000069526">
    <property type="component" value="Unassembled WGS sequence"/>
</dbReference>
<keyword evidence="3" id="KW-1003">Cell membrane</keyword>
<dbReference type="PANTHER" id="PTHR37937:SF1">
    <property type="entry name" value="CONJUGATIVE TRANSFER: DNA TRANSPORT"/>
    <property type="match status" value="1"/>
</dbReference>
<dbReference type="CDD" id="cd01127">
    <property type="entry name" value="TrwB_TraG_TraD_VirD4"/>
    <property type="match status" value="2"/>
</dbReference>
<proteinExistence type="inferred from homology"/>
<dbReference type="InterPro" id="IPR027417">
    <property type="entry name" value="P-loop_NTPase"/>
</dbReference>
<dbReference type="SUPFAM" id="SSF52540">
    <property type="entry name" value="P-loop containing nucleoside triphosphate hydrolases"/>
    <property type="match status" value="1"/>
</dbReference>
<dbReference type="Gene3D" id="3.40.50.300">
    <property type="entry name" value="P-loop containing nucleotide triphosphate hydrolases"/>
    <property type="match status" value="2"/>
</dbReference>
<comment type="subcellular location">
    <subcellularLocation>
        <location evidence="1">Cell membrane</location>
        <topology evidence="1">Multi-pass membrane protein</topology>
    </subcellularLocation>
</comment>
<dbReference type="InterPro" id="IPR003688">
    <property type="entry name" value="TraG/VirD4"/>
</dbReference>
<dbReference type="RefSeq" id="WP_044766264.1">
    <property type="nucleotide sequence ID" value="NZ_CEIH01000003.1"/>
</dbReference>
<evidence type="ECO:0000313" key="7">
    <source>
        <dbReference type="EMBL" id="CYW13491.1"/>
    </source>
</evidence>
<organism evidence="7 8">
    <name type="scientific">Streptococcus suis</name>
    <dbReference type="NCBI Taxonomy" id="1307"/>
    <lineage>
        <taxon>Bacteria</taxon>
        <taxon>Bacillati</taxon>
        <taxon>Bacillota</taxon>
        <taxon>Bacilli</taxon>
        <taxon>Lactobacillales</taxon>
        <taxon>Streptococcaceae</taxon>
        <taxon>Streptococcus</taxon>
    </lineage>
</organism>
<keyword evidence="4" id="KW-0812">Transmembrane</keyword>
<keyword evidence="5" id="KW-1133">Transmembrane helix</keyword>
<gene>
    <name evidence="7" type="primary">traG</name>
    <name evidence="7" type="ORF">ERS132539_00549</name>
</gene>
<dbReference type="InterPro" id="IPR051539">
    <property type="entry name" value="T4SS-coupling_protein"/>
</dbReference>